<dbReference type="OrthoDB" id="511529at2759"/>
<evidence type="ECO:0000256" key="4">
    <source>
        <dbReference type="ARBA" id="ARBA00022771"/>
    </source>
</evidence>
<gene>
    <name evidence="9" type="ORF">LSAA_4708</name>
</gene>
<keyword evidence="3" id="KW-0479">Metal-binding</keyword>
<keyword evidence="10" id="KW-1185">Reference proteome</keyword>
<evidence type="ECO:0000256" key="5">
    <source>
        <dbReference type="ARBA" id="ARBA00022833"/>
    </source>
</evidence>
<keyword evidence="8" id="KW-0539">Nucleus</keyword>
<dbReference type="InterPro" id="IPR000812">
    <property type="entry name" value="TFIIB"/>
</dbReference>
<evidence type="ECO:0000256" key="2">
    <source>
        <dbReference type="ARBA" id="ARBA00010857"/>
    </source>
</evidence>
<evidence type="ECO:0000313" key="10">
    <source>
        <dbReference type="Proteomes" id="UP000675881"/>
    </source>
</evidence>
<comment type="subcellular location">
    <subcellularLocation>
        <location evidence="1">Nucleus</location>
    </subcellularLocation>
</comment>
<reference evidence="9" key="1">
    <citation type="submission" date="2021-02" db="EMBL/GenBank/DDBJ databases">
        <authorList>
            <person name="Bekaert M."/>
        </authorList>
    </citation>
    <scope>NUCLEOTIDE SEQUENCE</scope>
    <source>
        <strain evidence="9">IoA-00</strain>
    </source>
</reference>
<dbReference type="PRINTS" id="PR00685">
    <property type="entry name" value="TIFACTORIIB"/>
</dbReference>
<dbReference type="GO" id="GO:0000126">
    <property type="term" value="C:transcription factor TFIIIB complex"/>
    <property type="evidence" value="ECO:0007669"/>
    <property type="project" value="TreeGrafter"/>
</dbReference>
<dbReference type="GO" id="GO:0070897">
    <property type="term" value="P:transcription preinitiation complex assembly"/>
    <property type="evidence" value="ECO:0007669"/>
    <property type="project" value="InterPro"/>
</dbReference>
<dbReference type="PANTHER" id="PTHR11618">
    <property type="entry name" value="TRANSCRIPTION INITIATION FACTOR IIB-RELATED"/>
    <property type="match status" value="1"/>
</dbReference>
<evidence type="ECO:0000256" key="8">
    <source>
        <dbReference type="ARBA" id="ARBA00023242"/>
    </source>
</evidence>
<comment type="similarity">
    <text evidence="2">Belongs to the TFIIB family.</text>
</comment>
<organism evidence="9 10">
    <name type="scientific">Lepeophtheirus salmonis</name>
    <name type="common">Salmon louse</name>
    <name type="synonym">Caligus salmonis</name>
    <dbReference type="NCBI Taxonomy" id="72036"/>
    <lineage>
        <taxon>Eukaryota</taxon>
        <taxon>Metazoa</taxon>
        <taxon>Ecdysozoa</taxon>
        <taxon>Arthropoda</taxon>
        <taxon>Crustacea</taxon>
        <taxon>Multicrustacea</taxon>
        <taxon>Hexanauplia</taxon>
        <taxon>Copepoda</taxon>
        <taxon>Siphonostomatoida</taxon>
        <taxon>Caligidae</taxon>
        <taxon>Lepeophtheirus</taxon>
    </lineage>
</organism>
<dbReference type="GO" id="GO:0001006">
    <property type="term" value="F:RNA polymerase III type 3 promoter sequence-specific DNA binding"/>
    <property type="evidence" value="ECO:0007669"/>
    <property type="project" value="TreeGrafter"/>
</dbReference>
<name>A0A7R8CJA1_LEPSM</name>
<evidence type="ECO:0000313" key="9">
    <source>
        <dbReference type="EMBL" id="CAF2840245.1"/>
    </source>
</evidence>
<dbReference type="PROSITE" id="PS51134">
    <property type="entry name" value="ZF_TFIIB"/>
    <property type="match status" value="1"/>
</dbReference>
<dbReference type="InterPro" id="IPR013137">
    <property type="entry name" value="Znf_TFIIB"/>
</dbReference>
<evidence type="ECO:0000256" key="3">
    <source>
        <dbReference type="ARBA" id="ARBA00022723"/>
    </source>
</evidence>
<keyword evidence="7" id="KW-0804">Transcription</keyword>
<dbReference type="GO" id="GO:0000995">
    <property type="term" value="F:RNA polymerase III general transcription initiation factor activity"/>
    <property type="evidence" value="ECO:0007669"/>
    <property type="project" value="TreeGrafter"/>
</dbReference>
<dbReference type="SUPFAM" id="SSF47954">
    <property type="entry name" value="Cyclin-like"/>
    <property type="match status" value="1"/>
</dbReference>
<dbReference type="GO" id="GO:0008270">
    <property type="term" value="F:zinc ion binding"/>
    <property type="evidence" value="ECO:0007669"/>
    <property type="project" value="UniProtKB-KW"/>
</dbReference>
<dbReference type="GO" id="GO:0005634">
    <property type="term" value="C:nucleus"/>
    <property type="evidence" value="ECO:0007669"/>
    <property type="project" value="UniProtKB-SubCell"/>
</dbReference>
<proteinExistence type="inferred from homology"/>
<dbReference type="AlphaFoldDB" id="A0A7R8CJA1"/>
<dbReference type="Pfam" id="PF08271">
    <property type="entry name" value="Zn_Ribbon_TF"/>
    <property type="match status" value="1"/>
</dbReference>
<sequence>MMKCNACGSTEIDVDPSRADAVCTACGQVLESSIIVSDIQFEENSHGGASAIGTFVSSESKGGTARLGIGGFSPGMGLGRESREITLRNARKKIEALSQQLSLRRDRVDMAFHFFKLALSQGSDLSSKYSLFLYFNPIFRYQFHFYFLLLIDDILQIDVYELGRTYLRLSQALCINIPAMDPCLYVMRFAHKLEFGEKKRMKCP</sequence>
<keyword evidence="6" id="KW-0805">Transcription regulation</keyword>
<keyword evidence="5" id="KW-0862">Zinc</keyword>
<evidence type="ECO:0000256" key="6">
    <source>
        <dbReference type="ARBA" id="ARBA00023015"/>
    </source>
</evidence>
<dbReference type="SUPFAM" id="SSF57783">
    <property type="entry name" value="Zinc beta-ribbon"/>
    <property type="match status" value="1"/>
</dbReference>
<evidence type="ECO:0000256" key="1">
    <source>
        <dbReference type="ARBA" id="ARBA00004123"/>
    </source>
</evidence>
<dbReference type="GO" id="GO:0097550">
    <property type="term" value="C:transcription preinitiation complex"/>
    <property type="evidence" value="ECO:0007669"/>
    <property type="project" value="TreeGrafter"/>
</dbReference>
<keyword evidence="4" id="KW-0863">Zinc-finger</keyword>
<accession>A0A7R8CJA1</accession>
<dbReference type="InterPro" id="IPR036915">
    <property type="entry name" value="Cyclin-like_sf"/>
</dbReference>
<dbReference type="Proteomes" id="UP000675881">
    <property type="component" value="Chromosome 14"/>
</dbReference>
<protein>
    <submittedName>
        <fullName evidence="9">BRF1</fullName>
    </submittedName>
</protein>
<evidence type="ECO:0000256" key="7">
    <source>
        <dbReference type="ARBA" id="ARBA00023163"/>
    </source>
</evidence>
<dbReference type="EMBL" id="HG994593">
    <property type="protein sequence ID" value="CAF2840245.1"/>
    <property type="molecule type" value="Genomic_DNA"/>
</dbReference>
<dbReference type="Gene3D" id="1.10.472.170">
    <property type="match status" value="1"/>
</dbReference>
<dbReference type="PANTHER" id="PTHR11618:SF4">
    <property type="entry name" value="TRANSCRIPTION FACTOR IIIB 90 KDA SUBUNIT"/>
    <property type="match status" value="1"/>
</dbReference>